<keyword evidence="4 6" id="KW-1133">Transmembrane helix</keyword>
<evidence type="ECO:0000256" key="4">
    <source>
        <dbReference type="ARBA" id="ARBA00022989"/>
    </source>
</evidence>
<feature type="transmembrane region" description="Helical" evidence="6">
    <location>
        <begin position="127"/>
        <end position="146"/>
    </location>
</feature>
<keyword evidence="2" id="KW-1003">Cell membrane</keyword>
<dbReference type="PANTHER" id="PTHR30250">
    <property type="entry name" value="PST FAMILY PREDICTED COLANIC ACID TRANSPORTER"/>
    <property type="match status" value="1"/>
</dbReference>
<feature type="transmembrane region" description="Helical" evidence="6">
    <location>
        <begin position="50"/>
        <end position="67"/>
    </location>
</feature>
<feature type="transmembrane region" description="Helical" evidence="6">
    <location>
        <begin position="337"/>
        <end position="358"/>
    </location>
</feature>
<keyword evidence="3 6" id="KW-0812">Transmembrane</keyword>
<feature type="transmembrane region" description="Helical" evidence="6">
    <location>
        <begin position="309"/>
        <end position="330"/>
    </location>
</feature>
<evidence type="ECO:0000256" key="2">
    <source>
        <dbReference type="ARBA" id="ARBA00022475"/>
    </source>
</evidence>
<gene>
    <name evidence="7" type="primary">wzx</name>
</gene>
<feature type="transmembrane region" description="Helical" evidence="6">
    <location>
        <begin position="274"/>
        <end position="297"/>
    </location>
</feature>
<protein>
    <submittedName>
        <fullName evidence="7">Polysaccharide biosynthesis protein</fullName>
    </submittedName>
</protein>
<dbReference type="EMBL" id="MK482092">
    <property type="protein sequence ID" value="QFC18284.1"/>
    <property type="molecule type" value="Genomic_DNA"/>
</dbReference>
<evidence type="ECO:0000256" key="1">
    <source>
        <dbReference type="ARBA" id="ARBA00004651"/>
    </source>
</evidence>
<proteinExistence type="predicted"/>
<keyword evidence="5 6" id="KW-0472">Membrane</keyword>
<dbReference type="GO" id="GO:0005886">
    <property type="term" value="C:plasma membrane"/>
    <property type="evidence" value="ECO:0007669"/>
    <property type="project" value="UniProtKB-SubCell"/>
</dbReference>
<evidence type="ECO:0000313" key="7">
    <source>
        <dbReference type="EMBL" id="QFC18284.1"/>
    </source>
</evidence>
<dbReference type="AlphaFoldDB" id="A0A5P4S7J9"/>
<evidence type="ECO:0000256" key="5">
    <source>
        <dbReference type="ARBA" id="ARBA00023136"/>
    </source>
</evidence>
<evidence type="ECO:0000256" key="3">
    <source>
        <dbReference type="ARBA" id="ARBA00022692"/>
    </source>
</evidence>
<sequence>MSHNRFKSFVGFFFGTVLSTFLGVSALHVINKNLEPYELGVFSYNYNLLQLLYPLISLSIYTSYIRFINESPVKDLINYVRKVSVCGVIIMSSGIYFFSREEEWLLFSIIILLQERLYLYKALNRIGYYNLINVFQKIILLILLFFTNSLNAKNVIFCYSLSFLLSWLLSLSLIKLNREVTRENSKVLTFKKNKILRYTLLSSIMTGVTWVSSFSDQYVIKYYFGFEELAPYAVAFRLVSVISIATSIFLSYFPIIYFEDANKKIYSSIKRYRFGFFISLAMLYVFCYFTYEYIYILLGAGDYIEEHRYFFILLIGEIFRVLASTYMIYFTYRLKQGFILFSMTIISILNLLLNVILIPKFGPISAAFTTVFSYFIYFIISLRCYFLERRYFLTIDEV</sequence>
<evidence type="ECO:0000256" key="6">
    <source>
        <dbReference type="SAM" id="Phobius"/>
    </source>
</evidence>
<name>A0A5P4S7J9_VIBPH</name>
<dbReference type="PANTHER" id="PTHR30250:SF11">
    <property type="entry name" value="O-ANTIGEN TRANSPORTER-RELATED"/>
    <property type="match status" value="1"/>
</dbReference>
<feature type="transmembrane region" description="Helical" evidence="6">
    <location>
        <begin position="195"/>
        <end position="214"/>
    </location>
</feature>
<feature type="transmembrane region" description="Helical" evidence="6">
    <location>
        <begin position="364"/>
        <end position="386"/>
    </location>
</feature>
<feature type="transmembrane region" description="Helical" evidence="6">
    <location>
        <begin position="234"/>
        <end position="253"/>
    </location>
</feature>
<feature type="transmembrane region" description="Helical" evidence="6">
    <location>
        <begin position="152"/>
        <end position="174"/>
    </location>
</feature>
<comment type="subcellular location">
    <subcellularLocation>
        <location evidence="1">Cell membrane</location>
        <topology evidence="1">Multi-pass membrane protein</topology>
    </subcellularLocation>
</comment>
<organism evidence="7">
    <name type="scientific">Vibrio parahaemolyticus</name>
    <dbReference type="NCBI Taxonomy" id="670"/>
    <lineage>
        <taxon>Bacteria</taxon>
        <taxon>Pseudomonadati</taxon>
        <taxon>Pseudomonadota</taxon>
        <taxon>Gammaproteobacteria</taxon>
        <taxon>Vibrionales</taxon>
        <taxon>Vibrionaceae</taxon>
        <taxon>Vibrio</taxon>
    </lineage>
</organism>
<dbReference type="InterPro" id="IPR050833">
    <property type="entry name" value="Poly_Biosynth_Transport"/>
</dbReference>
<accession>A0A5P4S7J9</accession>
<reference evidence="7" key="1">
    <citation type="journal article" date="2019" name="Int. J. Food Microbiol.">
        <title>Developing a novel molecular serotyping system based on capsular polysaccharide synthesis gene clusters of Vibrio parahaemolyticus.</title>
        <authorList>
            <person name="Pang Y."/>
            <person name="Guo X."/>
            <person name="Tian X."/>
            <person name="Liu F."/>
            <person name="Wang L."/>
            <person name="Wu J."/>
            <person name="Zhang S."/>
            <person name="Li S."/>
            <person name="Liu B."/>
        </authorList>
    </citation>
    <scope>NUCLEOTIDE SEQUENCE</scope>
    <source>
        <strain evidence="7">G3568</strain>
    </source>
</reference>